<dbReference type="AlphaFoldDB" id="A0A8T2QYP8"/>
<name>A0A8T2QYP8_CERRI</name>
<comment type="caution">
    <text evidence="2">The sequence shown here is derived from an EMBL/GenBank/DDBJ whole genome shotgun (WGS) entry which is preliminary data.</text>
</comment>
<accession>A0A8T2QYP8</accession>
<dbReference type="Proteomes" id="UP000825935">
    <property type="component" value="Chromosome 31"/>
</dbReference>
<keyword evidence="1" id="KW-1133">Transmembrane helix</keyword>
<feature type="transmembrane region" description="Helical" evidence="1">
    <location>
        <begin position="6"/>
        <end position="28"/>
    </location>
</feature>
<gene>
    <name evidence="2" type="ORF">KP509_31G026900</name>
</gene>
<keyword evidence="1" id="KW-0472">Membrane</keyword>
<keyword evidence="1" id="KW-0812">Transmembrane</keyword>
<proteinExistence type="predicted"/>
<dbReference type="EMBL" id="CM035436">
    <property type="protein sequence ID" value="KAH7288453.1"/>
    <property type="molecule type" value="Genomic_DNA"/>
</dbReference>
<sequence>MCVKWFLVYSIFGIRVAVFVYPSIFYVYQIFSWMTLILLLYEVVLYGVSVVMINPWHQNAMDTTGSKTSIVLCKNVILCVEVLWTLNMNSSTKKSNDVACASSSTVQTSSRTDKLLLISCNSV</sequence>
<reference evidence="2" key="1">
    <citation type="submission" date="2021-08" db="EMBL/GenBank/DDBJ databases">
        <title>WGS assembly of Ceratopteris richardii.</title>
        <authorList>
            <person name="Marchant D.B."/>
            <person name="Chen G."/>
            <person name="Jenkins J."/>
            <person name="Shu S."/>
            <person name="Leebens-Mack J."/>
            <person name="Grimwood J."/>
            <person name="Schmutz J."/>
            <person name="Soltis P."/>
            <person name="Soltis D."/>
            <person name="Chen Z.-H."/>
        </authorList>
    </citation>
    <scope>NUCLEOTIDE SEQUENCE</scope>
    <source>
        <strain evidence="2">Whitten #5841</strain>
        <tissue evidence="2">Leaf</tissue>
    </source>
</reference>
<keyword evidence="3" id="KW-1185">Reference proteome</keyword>
<organism evidence="2 3">
    <name type="scientific">Ceratopteris richardii</name>
    <name type="common">Triangle waterfern</name>
    <dbReference type="NCBI Taxonomy" id="49495"/>
    <lineage>
        <taxon>Eukaryota</taxon>
        <taxon>Viridiplantae</taxon>
        <taxon>Streptophyta</taxon>
        <taxon>Embryophyta</taxon>
        <taxon>Tracheophyta</taxon>
        <taxon>Polypodiopsida</taxon>
        <taxon>Polypodiidae</taxon>
        <taxon>Polypodiales</taxon>
        <taxon>Pteridineae</taxon>
        <taxon>Pteridaceae</taxon>
        <taxon>Parkerioideae</taxon>
        <taxon>Ceratopteris</taxon>
    </lineage>
</organism>
<protein>
    <submittedName>
        <fullName evidence="2">Uncharacterized protein</fullName>
    </submittedName>
</protein>
<evidence type="ECO:0000313" key="2">
    <source>
        <dbReference type="EMBL" id="KAH7288453.1"/>
    </source>
</evidence>
<feature type="transmembrane region" description="Helical" evidence="1">
    <location>
        <begin position="35"/>
        <end position="56"/>
    </location>
</feature>
<evidence type="ECO:0000256" key="1">
    <source>
        <dbReference type="SAM" id="Phobius"/>
    </source>
</evidence>
<evidence type="ECO:0000313" key="3">
    <source>
        <dbReference type="Proteomes" id="UP000825935"/>
    </source>
</evidence>